<evidence type="ECO:0000313" key="3">
    <source>
        <dbReference type="EMBL" id="SHK46890.1"/>
    </source>
</evidence>
<dbReference type="GO" id="GO:0016301">
    <property type="term" value="F:kinase activity"/>
    <property type="evidence" value="ECO:0007669"/>
    <property type="project" value="UniProtKB-UniRule"/>
</dbReference>
<dbReference type="InterPro" id="IPR011009">
    <property type="entry name" value="Kinase-like_dom_sf"/>
</dbReference>
<dbReference type="SUPFAM" id="SSF56112">
    <property type="entry name" value="Protein kinase-like (PK-like)"/>
    <property type="match status" value="1"/>
</dbReference>
<evidence type="ECO:0000256" key="1">
    <source>
        <dbReference type="ARBA" id="ARBA00009460"/>
    </source>
</evidence>
<dbReference type="InterPro" id="IPR016477">
    <property type="entry name" value="Fructo-/Ketosamine-3-kinase"/>
</dbReference>
<dbReference type="PIRSF" id="PIRSF006221">
    <property type="entry name" value="Ketosamine-3-kinase"/>
    <property type="match status" value="1"/>
</dbReference>
<dbReference type="Gene3D" id="3.30.200.20">
    <property type="entry name" value="Phosphorylase Kinase, domain 1"/>
    <property type="match status" value="1"/>
</dbReference>
<proteinExistence type="inferred from homology"/>
<reference evidence="4" key="1">
    <citation type="submission" date="2016-11" db="EMBL/GenBank/DDBJ databases">
        <authorList>
            <person name="Varghese N."/>
            <person name="Submissions S."/>
        </authorList>
    </citation>
    <scope>NUCLEOTIDE SEQUENCE [LARGE SCALE GENOMIC DNA]</scope>
    <source>
        <strain evidence="4">DSM 22212</strain>
    </source>
</reference>
<dbReference type="PANTHER" id="PTHR12149">
    <property type="entry name" value="FRUCTOSAMINE 3 KINASE-RELATED PROTEIN"/>
    <property type="match status" value="1"/>
</dbReference>
<dbReference type="AlphaFoldDB" id="A0A1M6SQH7"/>
<dbReference type="EMBL" id="FRAU01000003">
    <property type="protein sequence ID" value="SHK46890.1"/>
    <property type="molecule type" value="Genomic_DNA"/>
</dbReference>
<name>A0A1M6SQH7_9BACT</name>
<sequence length="291" mass="33296">MRLPEALHQALAATVGEPVRCAAPVGGGCIARACRVETARNTYFLKWGPSEVAQTFPAEAAGLRVLRAAESPLVIPQVVAVAEARPDCPGFLLMEWIEPGRPGPRFWEHFGEGLAQLHRCQNTRYGFDQDNFIGRMPQENTWEEDWPTFFWRHRLEPQVRWARERGCWERAWDRWLERLEARLPELLPARPPASLLHGDLWSGNFMVTADGRAALIDPAVYYGDRETDLAMSELFGGFDARFYAAYRAAWPLEPGYEERRELYNLYHLINHLNLFGHSYAAGVARTLRRFA</sequence>
<dbReference type="PANTHER" id="PTHR12149:SF8">
    <property type="entry name" value="PROTEIN-RIBULOSAMINE 3-KINASE"/>
    <property type="match status" value="1"/>
</dbReference>
<dbReference type="STRING" id="633813.SAMN04488087_1182"/>
<dbReference type="Pfam" id="PF03881">
    <property type="entry name" value="Fructosamin_kin"/>
    <property type="match status" value="1"/>
</dbReference>
<gene>
    <name evidence="3" type="ORF">SAMN04488087_1182</name>
</gene>
<dbReference type="OrthoDB" id="5291879at2"/>
<dbReference type="RefSeq" id="WP_072715044.1">
    <property type="nucleotide sequence ID" value="NZ_FRAU01000003.1"/>
</dbReference>
<accession>A0A1M6SQH7</accession>
<keyword evidence="2" id="KW-0808">Transferase</keyword>
<dbReference type="Proteomes" id="UP000185812">
    <property type="component" value="Unassembled WGS sequence"/>
</dbReference>
<dbReference type="Gene3D" id="3.90.1200.10">
    <property type="match status" value="1"/>
</dbReference>
<organism evidence="3 4">
    <name type="scientific">Rhodothermus profundi</name>
    <dbReference type="NCBI Taxonomy" id="633813"/>
    <lineage>
        <taxon>Bacteria</taxon>
        <taxon>Pseudomonadati</taxon>
        <taxon>Rhodothermota</taxon>
        <taxon>Rhodothermia</taxon>
        <taxon>Rhodothermales</taxon>
        <taxon>Rhodothermaceae</taxon>
        <taxon>Rhodothermus</taxon>
    </lineage>
</organism>
<evidence type="ECO:0000256" key="2">
    <source>
        <dbReference type="PIRNR" id="PIRNR006221"/>
    </source>
</evidence>
<evidence type="ECO:0000313" key="4">
    <source>
        <dbReference type="Proteomes" id="UP000185812"/>
    </source>
</evidence>
<protein>
    <submittedName>
        <fullName evidence="3">Fructosamine-3-kinase</fullName>
    </submittedName>
</protein>
<keyword evidence="4" id="KW-1185">Reference proteome</keyword>
<keyword evidence="2 3" id="KW-0418">Kinase</keyword>
<comment type="similarity">
    <text evidence="1 2">Belongs to the fructosamine kinase family.</text>
</comment>